<evidence type="ECO:0000313" key="2">
    <source>
        <dbReference type="Proteomes" id="UP000278334"/>
    </source>
</evidence>
<name>A0A3G3IKK6_9GAMM</name>
<accession>A0A3G3IKK6</accession>
<protein>
    <submittedName>
        <fullName evidence="1">Uncharacterized protein</fullName>
    </submittedName>
</protein>
<reference evidence="1 2" key="1">
    <citation type="submission" date="2017-11" db="EMBL/GenBank/DDBJ databases">
        <title>Genome sequence of the bacterial symbiont EPR9N from a vent mussel Bathymodiolus thermophilus.</title>
        <authorList>
            <person name="Won Y.-J."/>
        </authorList>
    </citation>
    <scope>NUCLEOTIDE SEQUENCE [LARGE SCALE GENOMIC DNA]</scope>
    <source>
        <strain evidence="1 2">EPR9N</strain>
    </source>
</reference>
<evidence type="ECO:0000313" key="1">
    <source>
        <dbReference type="EMBL" id="AYQ56376.1"/>
    </source>
</evidence>
<dbReference type="KEGG" id="bthg:MS2017_0642"/>
<gene>
    <name evidence="1" type="ORF">MS2017_0642</name>
</gene>
<sequence length="170" mass="19427">MTLDEYKKLIVETSTEDWINIPCGAGSGSSYRDAIKGGGEFNNIEIDSHGEVLSLKKDLLVSVAWGMTHNDDFVEKWANLFPSSHASSSFVDFFYANQLVYRDIYVAVDGGRCLIPLPEIQIDESTHEIKELVVSKEKYKFFRLLNGTGYDYDRYFKRTGIEIIDKSWMD</sequence>
<proteinExistence type="predicted"/>
<dbReference type="Proteomes" id="UP000278334">
    <property type="component" value="Chromosome"/>
</dbReference>
<organism evidence="1 2">
    <name type="scientific">Bathymodiolus thermophilus thioautotrophic gill symbiont</name>
    <dbReference type="NCBI Taxonomy" id="2360"/>
    <lineage>
        <taxon>Bacteria</taxon>
        <taxon>Pseudomonadati</taxon>
        <taxon>Pseudomonadota</taxon>
        <taxon>Gammaproteobacteria</taxon>
        <taxon>sulfur-oxidizing symbionts</taxon>
    </lineage>
</organism>
<dbReference type="AlphaFoldDB" id="A0A3G3IKK6"/>
<dbReference type="EMBL" id="CP024634">
    <property type="protein sequence ID" value="AYQ56376.1"/>
    <property type="molecule type" value="Genomic_DNA"/>
</dbReference>
<dbReference type="RefSeq" id="WP_122951245.1">
    <property type="nucleotide sequence ID" value="NZ_CP024634.1"/>
</dbReference>